<reference evidence="5 6" key="1">
    <citation type="submission" date="2020-10" db="EMBL/GenBank/DDBJ databases">
        <title>Degradation of 1,4-Dioxane by Xanthobacter sp. YN2, via a Novel Group-2 Soluble Di-Iron Monooxygenase.</title>
        <authorList>
            <person name="Ma F."/>
            <person name="Wang Y."/>
            <person name="Yang J."/>
            <person name="Guo H."/>
            <person name="Su D."/>
            <person name="Yu L."/>
        </authorList>
    </citation>
    <scope>NUCLEOTIDE SEQUENCE [LARGE SCALE GENOMIC DNA]</scope>
    <source>
        <strain evidence="5 6">YN2</strain>
    </source>
</reference>
<protein>
    <submittedName>
        <fullName evidence="5">FAD binding domain-containing protein</fullName>
    </submittedName>
</protein>
<dbReference type="InterPro" id="IPR051312">
    <property type="entry name" value="Diverse_Substr_Oxidored"/>
</dbReference>
<dbReference type="RefSeq" id="WP_203193934.1">
    <property type="nucleotide sequence ID" value="NZ_CP063362.1"/>
</dbReference>
<dbReference type="GO" id="GO:0016491">
    <property type="term" value="F:oxidoreductase activity"/>
    <property type="evidence" value="ECO:0007669"/>
    <property type="project" value="UniProtKB-KW"/>
</dbReference>
<evidence type="ECO:0000256" key="1">
    <source>
        <dbReference type="ARBA" id="ARBA00022630"/>
    </source>
</evidence>
<dbReference type="Gene3D" id="3.30.465.10">
    <property type="match status" value="1"/>
</dbReference>
<dbReference type="PANTHER" id="PTHR42659:SF2">
    <property type="entry name" value="XANTHINE DEHYDROGENASE SUBUNIT C-RELATED"/>
    <property type="match status" value="1"/>
</dbReference>
<dbReference type="Gene3D" id="3.30.43.10">
    <property type="entry name" value="Uridine Diphospho-n-acetylenolpyruvylglucosamine Reductase, domain 2"/>
    <property type="match status" value="1"/>
</dbReference>
<dbReference type="GO" id="GO:0071949">
    <property type="term" value="F:FAD binding"/>
    <property type="evidence" value="ECO:0007669"/>
    <property type="project" value="InterPro"/>
</dbReference>
<evidence type="ECO:0000256" key="2">
    <source>
        <dbReference type="ARBA" id="ARBA00022827"/>
    </source>
</evidence>
<dbReference type="InterPro" id="IPR005107">
    <property type="entry name" value="CO_DH_flav_C"/>
</dbReference>
<dbReference type="PROSITE" id="PS51387">
    <property type="entry name" value="FAD_PCMH"/>
    <property type="match status" value="1"/>
</dbReference>
<evidence type="ECO:0000259" key="4">
    <source>
        <dbReference type="PROSITE" id="PS51387"/>
    </source>
</evidence>
<keyword evidence="1" id="KW-0285">Flavoprotein</keyword>
<proteinExistence type="predicted"/>
<evidence type="ECO:0000256" key="3">
    <source>
        <dbReference type="ARBA" id="ARBA00023002"/>
    </source>
</evidence>
<dbReference type="SUPFAM" id="SSF55447">
    <property type="entry name" value="CO dehydrogenase flavoprotein C-terminal domain-like"/>
    <property type="match status" value="1"/>
</dbReference>
<dbReference type="EMBL" id="CP063362">
    <property type="protein sequence ID" value="QRG07025.1"/>
    <property type="molecule type" value="Genomic_DNA"/>
</dbReference>
<dbReference type="Gene3D" id="3.30.390.50">
    <property type="entry name" value="CO dehydrogenase flavoprotein, C-terminal domain"/>
    <property type="match status" value="1"/>
</dbReference>
<evidence type="ECO:0000313" key="6">
    <source>
        <dbReference type="Proteomes" id="UP000596427"/>
    </source>
</evidence>
<dbReference type="Pfam" id="PF03450">
    <property type="entry name" value="CO_deh_flav_C"/>
    <property type="match status" value="1"/>
</dbReference>
<sequence length="288" mass="29869">MKPAPFALHRPPDLAEALELLATLGPDAKVLAGGQSLLPTMNMRLAAPSALVDLSRIAALKGVEVKSDHVRIGAATTYAAFLADPASIHVPLLRLALPHVANAAVRNRGTLGGSLCHADPSAETAGSLLALDARLELAWRDGVRQVPVADFLRGVFQTALRPGELLRAILVPRPVPAWSWFDEHVRRRGDFAIAGLAAVGTPAGGAVAGLRLVFIGLGDRAVLAEDTMARLAQAPFDAPSIARAVAGLPVELAARAGAGADAYRIALTQDLLARALAAAGASVREDHP</sequence>
<dbReference type="InterPro" id="IPR016167">
    <property type="entry name" value="FAD-bd_PCMH_sub1"/>
</dbReference>
<organism evidence="5 6">
    <name type="scientific">Xanthobacter dioxanivorans</name>
    <dbReference type="NCBI Taxonomy" id="2528964"/>
    <lineage>
        <taxon>Bacteria</taxon>
        <taxon>Pseudomonadati</taxon>
        <taxon>Pseudomonadota</taxon>
        <taxon>Alphaproteobacteria</taxon>
        <taxon>Hyphomicrobiales</taxon>
        <taxon>Xanthobacteraceae</taxon>
        <taxon>Xanthobacter</taxon>
    </lineage>
</organism>
<keyword evidence="2" id="KW-0274">FAD</keyword>
<dbReference type="Proteomes" id="UP000596427">
    <property type="component" value="Chromosome"/>
</dbReference>
<accession>A0A974PPZ8</accession>
<name>A0A974PPZ8_9HYPH</name>
<gene>
    <name evidence="5" type="ORF">EZH22_00785</name>
</gene>
<dbReference type="Pfam" id="PF00941">
    <property type="entry name" value="FAD_binding_5"/>
    <property type="match status" value="1"/>
</dbReference>
<evidence type="ECO:0000313" key="5">
    <source>
        <dbReference type="EMBL" id="QRG07025.1"/>
    </source>
</evidence>
<dbReference type="InterPro" id="IPR036683">
    <property type="entry name" value="CO_DH_flav_C_dom_sf"/>
</dbReference>
<dbReference type="PANTHER" id="PTHR42659">
    <property type="entry name" value="XANTHINE DEHYDROGENASE SUBUNIT C-RELATED"/>
    <property type="match status" value="1"/>
</dbReference>
<keyword evidence="3" id="KW-0560">Oxidoreductase</keyword>
<dbReference type="AlphaFoldDB" id="A0A974PPZ8"/>
<dbReference type="SUPFAM" id="SSF56176">
    <property type="entry name" value="FAD-binding/transporter-associated domain-like"/>
    <property type="match status" value="1"/>
</dbReference>
<dbReference type="KEGG" id="xdi:EZH22_00785"/>
<dbReference type="InterPro" id="IPR002346">
    <property type="entry name" value="Mopterin_DH_FAD-bd"/>
</dbReference>
<dbReference type="SMART" id="SM01092">
    <property type="entry name" value="CO_deh_flav_C"/>
    <property type="match status" value="1"/>
</dbReference>
<dbReference type="InterPro" id="IPR016166">
    <property type="entry name" value="FAD-bd_PCMH"/>
</dbReference>
<feature type="domain" description="FAD-binding PCMH-type" evidence="4">
    <location>
        <begin position="1"/>
        <end position="176"/>
    </location>
</feature>
<dbReference type="InterPro" id="IPR036318">
    <property type="entry name" value="FAD-bd_PCMH-like_sf"/>
</dbReference>
<dbReference type="InterPro" id="IPR016169">
    <property type="entry name" value="FAD-bd_PCMH_sub2"/>
</dbReference>
<keyword evidence="6" id="KW-1185">Reference proteome</keyword>